<dbReference type="InterPro" id="IPR052920">
    <property type="entry name" value="DNA-binding_regulatory"/>
</dbReference>
<keyword evidence="2" id="KW-0378">Hydrolase</keyword>
<dbReference type="InterPro" id="IPR022742">
    <property type="entry name" value="Hydrolase_4"/>
</dbReference>
<evidence type="ECO:0000313" key="2">
    <source>
        <dbReference type="EMBL" id="GGG17019.1"/>
    </source>
</evidence>
<accession>A0A917G0X0</accession>
<dbReference type="InterPro" id="IPR029058">
    <property type="entry name" value="AB_hydrolase_fold"/>
</dbReference>
<feature type="domain" description="Serine aminopeptidase S33" evidence="1">
    <location>
        <begin position="87"/>
        <end position="180"/>
    </location>
</feature>
<organism evidence="2 3">
    <name type="scientific">Lysinibacillus alkalisoli</name>
    <dbReference type="NCBI Taxonomy" id="1911548"/>
    <lineage>
        <taxon>Bacteria</taxon>
        <taxon>Bacillati</taxon>
        <taxon>Bacillota</taxon>
        <taxon>Bacilli</taxon>
        <taxon>Bacillales</taxon>
        <taxon>Bacillaceae</taxon>
        <taxon>Lysinibacillus</taxon>
    </lineage>
</organism>
<sequence length="316" mass="35516">MTTKKKLLLASSIVTAIAAASTAIFGVKLSNRLMYIKKKDDGFILERETLAERFDEAWYNKHLAQELTVQSPNGYSISGVLLKPLDTKNTMIICHGVTENKINSVRFARMFEKLGYNAVIYDHRRHGLSGGKTTSYGYYEKLDLDVVVKTVRQMVGEDAIIGVHGESMGAATTLLYAGLMEDEADFYISDCGFSNFESLIGHIAREEMHFTSGVPVRIADAFLRLRDGYSLRDVSPIEAVKHIQKPVLFIHSEPDTFIPATMTKEMYAVKEGPKMLKLFDTGRHAESFNENPREYMAVVTKFLDEYVPAFKLKATN</sequence>
<dbReference type="AlphaFoldDB" id="A0A917G0X0"/>
<dbReference type="Pfam" id="PF12146">
    <property type="entry name" value="Hydrolase_4"/>
    <property type="match status" value="1"/>
</dbReference>
<dbReference type="Proteomes" id="UP000616608">
    <property type="component" value="Unassembled WGS sequence"/>
</dbReference>
<dbReference type="GO" id="GO:0016787">
    <property type="term" value="F:hydrolase activity"/>
    <property type="evidence" value="ECO:0007669"/>
    <property type="project" value="UniProtKB-KW"/>
</dbReference>
<reference evidence="2" key="2">
    <citation type="submission" date="2020-09" db="EMBL/GenBank/DDBJ databases">
        <authorList>
            <person name="Sun Q."/>
            <person name="Zhou Y."/>
        </authorList>
    </citation>
    <scope>NUCLEOTIDE SEQUENCE</scope>
    <source>
        <strain evidence="2">CGMCC 1.15760</strain>
    </source>
</reference>
<evidence type="ECO:0000259" key="1">
    <source>
        <dbReference type="Pfam" id="PF12146"/>
    </source>
</evidence>
<dbReference type="Gene3D" id="3.40.50.1820">
    <property type="entry name" value="alpha/beta hydrolase"/>
    <property type="match status" value="1"/>
</dbReference>
<dbReference type="SUPFAM" id="SSF53474">
    <property type="entry name" value="alpha/beta-Hydrolases"/>
    <property type="match status" value="1"/>
</dbReference>
<evidence type="ECO:0000313" key="3">
    <source>
        <dbReference type="Proteomes" id="UP000616608"/>
    </source>
</evidence>
<dbReference type="RefSeq" id="WP_188613857.1">
    <property type="nucleotide sequence ID" value="NZ_BMJT01000003.1"/>
</dbReference>
<keyword evidence="3" id="KW-1185">Reference proteome</keyword>
<comment type="caution">
    <text evidence="2">The sequence shown here is derived from an EMBL/GenBank/DDBJ whole genome shotgun (WGS) entry which is preliminary data.</text>
</comment>
<protein>
    <submittedName>
        <fullName evidence="2">Alpha/beta hydrolase</fullName>
    </submittedName>
</protein>
<dbReference type="EMBL" id="BMJT01000003">
    <property type="protein sequence ID" value="GGG17019.1"/>
    <property type="molecule type" value="Genomic_DNA"/>
</dbReference>
<name>A0A917G0X0_9BACI</name>
<proteinExistence type="predicted"/>
<gene>
    <name evidence="2" type="ORF">GCM10007425_09210</name>
</gene>
<dbReference type="PANTHER" id="PTHR43358:SF5">
    <property type="entry name" value="EXPORTED PROTEIN"/>
    <property type="match status" value="1"/>
</dbReference>
<reference evidence="2" key="1">
    <citation type="journal article" date="2014" name="Int. J. Syst. Evol. Microbiol.">
        <title>Complete genome sequence of Corynebacterium casei LMG S-19264T (=DSM 44701T), isolated from a smear-ripened cheese.</title>
        <authorList>
            <consortium name="US DOE Joint Genome Institute (JGI-PGF)"/>
            <person name="Walter F."/>
            <person name="Albersmeier A."/>
            <person name="Kalinowski J."/>
            <person name="Ruckert C."/>
        </authorList>
    </citation>
    <scope>NUCLEOTIDE SEQUENCE</scope>
    <source>
        <strain evidence="2">CGMCC 1.15760</strain>
    </source>
</reference>
<dbReference type="PANTHER" id="PTHR43358">
    <property type="entry name" value="ALPHA/BETA-HYDROLASE"/>
    <property type="match status" value="1"/>
</dbReference>